<feature type="transmembrane region" description="Helical" evidence="1">
    <location>
        <begin position="199"/>
        <end position="218"/>
    </location>
</feature>
<gene>
    <name evidence="3" type="ORF">BXT84_15195</name>
</gene>
<keyword evidence="4" id="KW-1185">Reference proteome</keyword>
<evidence type="ECO:0000313" key="4">
    <source>
        <dbReference type="Proteomes" id="UP000325292"/>
    </source>
</evidence>
<feature type="chain" id="PRO_5045035544" evidence="2">
    <location>
        <begin position="27"/>
        <end position="230"/>
    </location>
</feature>
<keyword evidence="1" id="KW-0812">Transmembrane</keyword>
<dbReference type="EMBL" id="CP019454">
    <property type="protein sequence ID" value="AUW95131.1"/>
    <property type="molecule type" value="Genomic_DNA"/>
</dbReference>
<evidence type="ECO:0000256" key="2">
    <source>
        <dbReference type="SAM" id="SignalP"/>
    </source>
</evidence>
<accession>A0ABM6RUJ7</accession>
<protein>
    <submittedName>
        <fullName evidence="3">Uncharacterized protein</fullName>
    </submittedName>
</protein>
<sequence length="230" mass="24062">MIHRYKSLLGVGMAIGLTMMGGTALAAPPPAPAPKFTVTGLSIQSVTTSGSNTDVNVAITVFDTGVQPGTWEFPNPTFTGGNPNALPTITITPTTKPVTATASSLISSPDPTVGPKESATATYQFVIPTSQLGPLGNDYTIELVYQPTSPIVFHMYQPQDSITLASSSPRPSSTSSFYNTAPVYDYDPIVSVVGQLPEVPWAAALPLVALGTVGAIWVTRRNTHRRSAAS</sequence>
<evidence type="ECO:0000256" key="1">
    <source>
        <dbReference type="SAM" id="Phobius"/>
    </source>
</evidence>
<keyword evidence="1" id="KW-0472">Membrane</keyword>
<keyword evidence="2" id="KW-0732">Signal</keyword>
<feature type="signal peptide" evidence="2">
    <location>
        <begin position="1"/>
        <end position="26"/>
    </location>
</feature>
<evidence type="ECO:0000313" key="3">
    <source>
        <dbReference type="EMBL" id="AUW95131.1"/>
    </source>
</evidence>
<dbReference type="Proteomes" id="UP000325292">
    <property type="component" value="Chromosome"/>
</dbReference>
<name>A0ABM6RUJ7_9FIRM</name>
<reference evidence="3 4" key="1">
    <citation type="journal article" date="2019" name="Sci. Rep.">
        <title>Sulfobacillus thermotolerans: new insights into resistance and metabolic capacities of acidophilic chemolithotrophs.</title>
        <authorList>
            <person name="Panyushkina A.E."/>
            <person name="Babenko V.V."/>
            <person name="Nikitina A.S."/>
            <person name="Selezneva O.V."/>
            <person name="Tsaplina I.A."/>
            <person name="Letarova M.A."/>
            <person name="Kostryukova E.S."/>
            <person name="Letarov A.V."/>
        </authorList>
    </citation>
    <scope>NUCLEOTIDE SEQUENCE [LARGE SCALE GENOMIC DNA]</scope>
    <source>
        <strain evidence="3 4">Kr1</strain>
    </source>
</reference>
<organism evidence="3 4">
    <name type="scientific">Sulfobacillus thermotolerans</name>
    <dbReference type="NCBI Taxonomy" id="338644"/>
    <lineage>
        <taxon>Bacteria</taxon>
        <taxon>Bacillati</taxon>
        <taxon>Bacillota</taxon>
        <taxon>Clostridia</taxon>
        <taxon>Eubacteriales</taxon>
        <taxon>Clostridiales Family XVII. Incertae Sedis</taxon>
        <taxon>Sulfobacillus</taxon>
    </lineage>
</organism>
<proteinExistence type="predicted"/>
<keyword evidence="1" id="KW-1133">Transmembrane helix</keyword>